<dbReference type="AlphaFoldDB" id="B8G3S2"/>
<keyword evidence="8" id="KW-1185">Reference proteome</keyword>
<keyword evidence="5" id="KW-0521">NADP</keyword>
<reference evidence="7" key="1">
    <citation type="submission" date="2008-12" db="EMBL/GenBank/DDBJ databases">
        <title>Complete sequence of Chloroflexus aggregans DSM 9485.</title>
        <authorList>
            <consortium name="US DOE Joint Genome Institute"/>
            <person name="Lucas S."/>
            <person name="Copeland A."/>
            <person name="Lapidus A."/>
            <person name="Glavina del Rio T."/>
            <person name="Dalin E."/>
            <person name="Tice H."/>
            <person name="Pitluck S."/>
            <person name="Foster B."/>
            <person name="Larimer F."/>
            <person name="Land M."/>
            <person name="Hauser L."/>
            <person name="Kyrpides N."/>
            <person name="Mikhailova N."/>
            <person name="Bryant D."/>
            <person name="Richardson P."/>
        </authorList>
    </citation>
    <scope>NUCLEOTIDE SEQUENCE</scope>
    <source>
        <strain evidence="7">DSM 9485</strain>
    </source>
</reference>
<feature type="domain" description="Nitroreductase" evidence="6">
    <location>
        <begin position="35"/>
        <end position="189"/>
    </location>
</feature>
<evidence type="ECO:0000256" key="3">
    <source>
        <dbReference type="ARBA" id="ARBA00022643"/>
    </source>
</evidence>
<organism evidence="7 8">
    <name type="scientific">Chloroflexus aggregans (strain MD-66 / DSM 9485)</name>
    <dbReference type="NCBI Taxonomy" id="326427"/>
    <lineage>
        <taxon>Bacteria</taxon>
        <taxon>Bacillati</taxon>
        <taxon>Chloroflexota</taxon>
        <taxon>Chloroflexia</taxon>
        <taxon>Chloroflexales</taxon>
        <taxon>Chloroflexineae</taxon>
        <taxon>Chloroflexaceae</taxon>
        <taxon>Chloroflexus</taxon>
    </lineage>
</organism>
<dbReference type="EMBL" id="CP001337">
    <property type="protein sequence ID" value="ACL23455.1"/>
    <property type="molecule type" value="Genomic_DNA"/>
</dbReference>
<dbReference type="InterPro" id="IPR000415">
    <property type="entry name" value="Nitroreductase-like"/>
</dbReference>
<dbReference type="Pfam" id="PF00881">
    <property type="entry name" value="Nitroreductase"/>
    <property type="match status" value="1"/>
</dbReference>
<dbReference type="HOGENOM" id="CLU_070764_0_0_0"/>
<proteinExistence type="inferred from homology"/>
<evidence type="ECO:0000313" key="7">
    <source>
        <dbReference type="EMBL" id="ACL23455.1"/>
    </source>
</evidence>
<dbReference type="InterPro" id="IPR029479">
    <property type="entry name" value="Nitroreductase"/>
</dbReference>
<dbReference type="OrthoDB" id="9775805at2"/>
<keyword evidence="2 5" id="KW-0285">Flavoprotein</keyword>
<dbReference type="PIRSF" id="PIRSF005426">
    <property type="entry name" value="Frp"/>
    <property type="match status" value="1"/>
</dbReference>
<dbReference type="RefSeq" id="WP_012615821.1">
    <property type="nucleotide sequence ID" value="NC_011831.1"/>
</dbReference>
<dbReference type="GO" id="GO:0016491">
    <property type="term" value="F:oxidoreductase activity"/>
    <property type="evidence" value="ECO:0007669"/>
    <property type="project" value="UniProtKB-UniRule"/>
</dbReference>
<dbReference type="Proteomes" id="UP000002508">
    <property type="component" value="Chromosome"/>
</dbReference>
<keyword evidence="3 5" id="KW-0288">FMN</keyword>
<protein>
    <submittedName>
        <fullName evidence="7">Nitroreductase</fullName>
    </submittedName>
</protein>
<evidence type="ECO:0000256" key="2">
    <source>
        <dbReference type="ARBA" id="ARBA00022630"/>
    </source>
</evidence>
<evidence type="ECO:0000259" key="6">
    <source>
        <dbReference type="Pfam" id="PF00881"/>
    </source>
</evidence>
<keyword evidence="4 5" id="KW-0560">Oxidoreductase</keyword>
<evidence type="ECO:0000256" key="5">
    <source>
        <dbReference type="PIRNR" id="PIRNR005426"/>
    </source>
</evidence>
<evidence type="ECO:0000256" key="4">
    <source>
        <dbReference type="ARBA" id="ARBA00023002"/>
    </source>
</evidence>
<dbReference type="KEGG" id="cag:Cagg_0516"/>
<gene>
    <name evidence="7" type="ordered locus">Cagg_0516</name>
</gene>
<evidence type="ECO:0000256" key="1">
    <source>
        <dbReference type="ARBA" id="ARBA00008366"/>
    </source>
</evidence>
<dbReference type="eggNOG" id="COG0778">
    <property type="taxonomic scope" value="Bacteria"/>
</dbReference>
<dbReference type="InterPro" id="IPR016446">
    <property type="entry name" value="Flavin_OxRdtase_Frp"/>
</dbReference>
<dbReference type="PANTHER" id="PTHR43425">
    <property type="entry name" value="OXYGEN-INSENSITIVE NADPH NITROREDUCTASE"/>
    <property type="match status" value="1"/>
</dbReference>
<dbReference type="PANTHER" id="PTHR43425:SF2">
    <property type="entry name" value="OXYGEN-INSENSITIVE NADPH NITROREDUCTASE"/>
    <property type="match status" value="1"/>
</dbReference>
<dbReference type="STRING" id="326427.Cagg_0516"/>
<evidence type="ECO:0000313" key="8">
    <source>
        <dbReference type="Proteomes" id="UP000002508"/>
    </source>
</evidence>
<dbReference type="CDD" id="cd02146">
    <property type="entry name" value="NfsA-like"/>
    <property type="match status" value="1"/>
</dbReference>
<dbReference type="Gene3D" id="3.40.109.10">
    <property type="entry name" value="NADH Oxidase"/>
    <property type="match status" value="1"/>
</dbReference>
<dbReference type="SUPFAM" id="SSF55469">
    <property type="entry name" value="FMN-dependent nitroreductase-like"/>
    <property type="match status" value="1"/>
</dbReference>
<sequence length="276" mass="30347">MTNSVLTTQELLHQRYGADIPATIISHPVVDLLLSHRSVRSYSNEPLPEGVLETMIAAAQSASTSSNLQTWSVVAVTDPERKDRLATLAGNQNQIRRAPLFLVWLADLARLAHAAETRQMPHEGLDYLEMWLVGVIDAALAAQNAAIAAEALGLGIVYIGAIRNHPLEVAGELQLPPMVMPVFGMCVGWPNPARPVAIKPRLPQAAVLHREVYHPEQIPPAVEHYNATMNAFYTAQQMNVEGDWVDHSSRRVAGPQSLSGRHVLREVLHRLGFQLK</sequence>
<comment type="similarity">
    <text evidence="1 5">Belongs to the flavin oxidoreductase frp family.</text>
</comment>
<name>B8G3S2_CHLAD</name>
<accession>B8G3S2</accession>